<reference evidence="2" key="1">
    <citation type="journal article" date="2023" name="Front. Plant Sci.">
        <title>Chromosomal-level genome assembly of Melastoma candidum provides insights into trichome evolution.</title>
        <authorList>
            <person name="Zhong Y."/>
            <person name="Wu W."/>
            <person name="Sun C."/>
            <person name="Zou P."/>
            <person name="Liu Y."/>
            <person name="Dai S."/>
            <person name="Zhou R."/>
        </authorList>
    </citation>
    <scope>NUCLEOTIDE SEQUENCE [LARGE SCALE GENOMIC DNA]</scope>
</reference>
<name>A0ACB9L031_9MYRT</name>
<sequence>MYPSSSSSSSSHKSIQTTTGGAAAAAGAGLVRYGSAPSSFLSTAADSVIGASGNMSSSPSTRDFVAAGSPMFPPPPRPLHHSRLHPHPHHHHPLQPAPLFGNYFSGDSQPTSKVNAPASAKEGPTSGGGGGLHRAFGLTETGLGASASSSAASASASASLPRQSSSPAGFLYHLASDNGDFSLTCGAGTSKGGAQGSRLKAQLSFTRQDSLSQVSENAVKGGSSSDNGHHHTNQSSYTNFGLDSWESSSNIVFSPPGKCAKTIDGDIYSFDTLETQFSLPQTTLEMATVERMLHIPDDSVPCKIRAKRGCATHPRSIAERERRTRISGRLKKLQELVPNMDKQTSYADMLDLAVEHIKTLQNHVQRLRRDLNNCTCGCKLS</sequence>
<keyword evidence="2" id="KW-1185">Reference proteome</keyword>
<proteinExistence type="predicted"/>
<gene>
    <name evidence="1" type="ORF">MLD38_038440</name>
</gene>
<evidence type="ECO:0000313" key="1">
    <source>
        <dbReference type="EMBL" id="KAI4302723.1"/>
    </source>
</evidence>
<evidence type="ECO:0000313" key="2">
    <source>
        <dbReference type="Proteomes" id="UP001057402"/>
    </source>
</evidence>
<accession>A0ACB9L031</accession>
<dbReference type="EMBL" id="CM042891">
    <property type="protein sequence ID" value="KAI4302723.1"/>
    <property type="molecule type" value="Genomic_DNA"/>
</dbReference>
<comment type="caution">
    <text evidence="1">The sequence shown here is derived from an EMBL/GenBank/DDBJ whole genome shotgun (WGS) entry which is preliminary data.</text>
</comment>
<organism evidence="1 2">
    <name type="scientific">Melastoma candidum</name>
    <dbReference type="NCBI Taxonomy" id="119954"/>
    <lineage>
        <taxon>Eukaryota</taxon>
        <taxon>Viridiplantae</taxon>
        <taxon>Streptophyta</taxon>
        <taxon>Embryophyta</taxon>
        <taxon>Tracheophyta</taxon>
        <taxon>Spermatophyta</taxon>
        <taxon>Magnoliopsida</taxon>
        <taxon>eudicotyledons</taxon>
        <taxon>Gunneridae</taxon>
        <taxon>Pentapetalae</taxon>
        <taxon>rosids</taxon>
        <taxon>malvids</taxon>
        <taxon>Myrtales</taxon>
        <taxon>Melastomataceae</taxon>
        <taxon>Melastomatoideae</taxon>
        <taxon>Melastomateae</taxon>
        <taxon>Melastoma</taxon>
    </lineage>
</organism>
<dbReference type="Proteomes" id="UP001057402">
    <property type="component" value="Chromosome 12"/>
</dbReference>
<protein>
    <submittedName>
        <fullName evidence="1">Uncharacterized protein</fullName>
    </submittedName>
</protein>